<proteinExistence type="predicted"/>
<evidence type="ECO:0000313" key="1">
    <source>
        <dbReference type="EMBL" id="KAG0430963.1"/>
    </source>
</evidence>
<gene>
    <name evidence="1" type="ORF">HPB47_022213</name>
</gene>
<organism evidence="1 2">
    <name type="scientific">Ixodes persulcatus</name>
    <name type="common">Taiga tick</name>
    <dbReference type="NCBI Taxonomy" id="34615"/>
    <lineage>
        <taxon>Eukaryota</taxon>
        <taxon>Metazoa</taxon>
        <taxon>Ecdysozoa</taxon>
        <taxon>Arthropoda</taxon>
        <taxon>Chelicerata</taxon>
        <taxon>Arachnida</taxon>
        <taxon>Acari</taxon>
        <taxon>Parasitiformes</taxon>
        <taxon>Ixodida</taxon>
        <taxon>Ixodoidea</taxon>
        <taxon>Ixodidae</taxon>
        <taxon>Ixodinae</taxon>
        <taxon>Ixodes</taxon>
    </lineage>
</organism>
<dbReference type="EMBL" id="JABSTQ010009272">
    <property type="protein sequence ID" value="KAG0430963.1"/>
    <property type="molecule type" value="Genomic_DNA"/>
</dbReference>
<accession>A0AC60QCM4</accession>
<protein>
    <submittedName>
        <fullName evidence="1">Uncharacterized protein</fullName>
    </submittedName>
</protein>
<sequence length="337" mass="38751">MQHLTTQKDCEHTLVEIISKSTKKKSNLFILNMYCRPSRKQPGIREVIREALLIAKDSPLLIVGDFNAPHRLWGYTHNSKKGKAIVESIEQDHLTLLNDPQTPTRTGTSVSRDTSPDLTLLAGTLDITWTNTQDNLGSDHDIIHILIKDKSYKAHIGSARITNWDNFRKDRNSQDLDQNLSYEELIQKALRDSETHTQTIATSYRTPYVDPKLLHLWEARHSLTRRWKRQRHNRKLKKRIALINQQAAEYAAALCKENWLQECDGLQGTLTTKKTWHLLRHLIDPLKSRGESHRSMTRTLNAYAGSSEELLKDLAKKYLPTGGVYSSPSYTERPIKN</sequence>
<keyword evidence="2" id="KW-1185">Reference proteome</keyword>
<comment type="caution">
    <text evidence="1">The sequence shown here is derived from an EMBL/GenBank/DDBJ whole genome shotgun (WGS) entry which is preliminary data.</text>
</comment>
<name>A0AC60QCM4_IXOPE</name>
<reference evidence="1 2" key="1">
    <citation type="journal article" date="2020" name="Cell">
        <title>Large-Scale Comparative Analyses of Tick Genomes Elucidate Their Genetic Diversity and Vector Capacities.</title>
        <authorList>
            <consortium name="Tick Genome and Microbiome Consortium (TIGMIC)"/>
            <person name="Jia N."/>
            <person name="Wang J."/>
            <person name="Shi W."/>
            <person name="Du L."/>
            <person name="Sun Y."/>
            <person name="Zhan W."/>
            <person name="Jiang J.F."/>
            <person name="Wang Q."/>
            <person name="Zhang B."/>
            <person name="Ji P."/>
            <person name="Bell-Sakyi L."/>
            <person name="Cui X.M."/>
            <person name="Yuan T.T."/>
            <person name="Jiang B.G."/>
            <person name="Yang W.F."/>
            <person name="Lam T.T."/>
            <person name="Chang Q.C."/>
            <person name="Ding S.J."/>
            <person name="Wang X.J."/>
            <person name="Zhu J.G."/>
            <person name="Ruan X.D."/>
            <person name="Zhao L."/>
            <person name="Wei J.T."/>
            <person name="Ye R.Z."/>
            <person name="Que T.C."/>
            <person name="Du C.H."/>
            <person name="Zhou Y.H."/>
            <person name="Cheng J.X."/>
            <person name="Dai P.F."/>
            <person name="Guo W.B."/>
            <person name="Han X.H."/>
            <person name="Huang E.J."/>
            <person name="Li L.F."/>
            <person name="Wei W."/>
            <person name="Gao Y.C."/>
            <person name="Liu J.Z."/>
            <person name="Shao H.Z."/>
            <person name="Wang X."/>
            <person name="Wang C.C."/>
            <person name="Yang T.C."/>
            <person name="Huo Q.B."/>
            <person name="Li W."/>
            <person name="Chen H.Y."/>
            <person name="Chen S.E."/>
            <person name="Zhou L.G."/>
            <person name="Ni X.B."/>
            <person name="Tian J.H."/>
            <person name="Sheng Y."/>
            <person name="Liu T."/>
            <person name="Pan Y.S."/>
            <person name="Xia L.Y."/>
            <person name="Li J."/>
            <person name="Zhao F."/>
            <person name="Cao W.C."/>
        </authorList>
    </citation>
    <scope>NUCLEOTIDE SEQUENCE [LARGE SCALE GENOMIC DNA]</scope>
    <source>
        <strain evidence="1">Iper-2018</strain>
    </source>
</reference>
<evidence type="ECO:0000313" key="2">
    <source>
        <dbReference type="Proteomes" id="UP000805193"/>
    </source>
</evidence>
<dbReference type="Proteomes" id="UP000805193">
    <property type="component" value="Unassembled WGS sequence"/>
</dbReference>